<feature type="region of interest" description="Disordered" evidence="2">
    <location>
        <begin position="61"/>
        <end position="130"/>
    </location>
</feature>
<feature type="domain" description="C3H1-type" evidence="3">
    <location>
        <begin position="3"/>
        <end position="30"/>
    </location>
</feature>
<dbReference type="InterPro" id="IPR000571">
    <property type="entry name" value="Znf_CCCH"/>
</dbReference>
<accession>A0AAF0Q007</accession>
<dbReference type="Proteomes" id="UP001234989">
    <property type="component" value="Chromosome 2"/>
</dbReference>
<keyword evidence="1" id="KW-0479">Metal-binding</keyword>
<proteinExistence type="predicted"/>
<dbReference type="PANTHER" id="PTHR36617">
    <property type="entry name" value="PROTEIN, PUTATIVE-RELATED"/>
    <property type="match status" value="1"/>
</dbReference>
<reference evidence="4" key="1">
    <citation type="submission" date="2023-08" db="EMBL/GenBank/DDBJ databases">
        <title>A de novo genome assembly of Solanum verrucosum Schlechtendal, a Mexican diploid species geographically isolated from the other diploid A-genome species in potato relatives.</title>
        <authorList>
            <person name="Hosaka K."/>
        </authorList>
    </citation>
    <scope>NUCLEOTIDE SEQUENCE</scope>
    <source>
        <tissue evidence="4">Young leaves</tissue>
    </source>
</reference>
<sequence>MYATDPKSMRRYKLGFCPNGPDCRYRHAKMPGPPPPVEEILQKIQHLASYNYGYSNRFNQNRNANYSTQTDKSQASQAQNGMSLAVKSTATETPIIQQHQPHQQVQPPQLQGGPTQAQIHPNGQQNQADRTAVVLPQGTSREKYGTMAGRWRSRNNITPYGCGLWRSIRKGWKWETLTLSRKQGGLGKYGLFSQWTTEEVMGSFGCCVWKTIRRLWPHFNNNIYISVGNGLKTNFWNEIWKGDDSLRNLFPNLYTLSLQRSATVAQVWSQQGWNLVFRRALNDWEIEDVARLLEVLNTPPAISQRKDEPIWKLHSKGMFTVKSCYWRINVNQFYTTFLIINYVFHCFLLLLREFDALEPSNFDDSDLLVDLGSNVQGL</sequence>
<protein>
    <recommendedName>
        <fullName evidence="3">C3H1-type domain-containing protein</fullName>
    </recommendedName>
</protein>
<name>A0AAF0Q007_SOLVR</name>
<keyword evidence="5" id="KW-1185">Reference proteome</keyword>
<evidence type="ECO:0000313" key="4">
    <source>
        <dbReference type="EMBL" id="WMV14116.1"/>
    </source>
</evidence>
<dbReference type="PANTHER" id="PTHR36617:SF16">
    <property type="entry name" value="OS04G0516500 PROTEIN"/>
    <property type="match status" value="1"/>
</dbReference>
<evidence type="ECO:0000259" key="3">
    <source>
        <dbReference type="PROSITE" id="PS50103"/>
    </source>
</evidence>
<feature type="zinc finger region" description="C3H1-type" evidence="1">
    <location>
        <begin position="3"/>
        <end position="30"/>
    </location>
</feature>
<keyword evidence="1" id="KW-0862">Zinc</keyword>
<feature type="compositionally biased region" description="Polar residues" evidence="2">
    <location>
        <begin position="119"/>
        <end position="129"/>
    </location>
</feature>
<evidence type="ECO:0000313" key="5">
    <source>
        <dbReference type="Proteomes" id="UP001234989"/>
    </source>
</evidence>
<dbReference type="AlphaFoldDB" id="A0AAF0Q007"/>
<dbReference type="GO" id="GO:0008270">
    <property type="term" value="F:zinc ion binding"/>
    <property type="evidence" value="ECO:0007669"/>
    <property type="project" value="UniProtKB-KW"/>
</dbReference>
<evidence type="ECO:0000256" key="2">
    <source>
        <dbReference type="SAM" id="MobiDB-lite"/>
    </source>
</evidence>
<feature type="compositionally biased region" description="Low complexity" evidence="2">
    <location>
        <begin position="93"/>
        <end position="118"/>
    </location>
</feature>
<dbReference type="EMBL" id="CP133613">
    <property type="protein sequence ID" value="WMV14116.1"/>
    <property type="molecule type" value="Genomic_DNA"/>
</dbReference>
<keyword evidence="1" id="KW-0863">Zinc-finger</keyword>
<organism evidence="4 5">
    <name type="scientific">Solanum verrucosum</name>
    <dbReference type="NCBI Taxonomy" id="315347"/>
    <lineage>
        <taxon>Eukaryota</taxon>
        <taxon>Viridiplantae</taxon>
        <taxon>Streptophyta</taxon>
        <taxon>Embryophyta</taxon>
        <taxon>Tracheophyta</taxon>
        <taxon>Spermatophyta</taxon>
        <taxon>Magnoliopsida</taxon>
        <taxon>eudicotyledons</taxon>
        <taxon>Gunneridae</taxon>
        <taxon>Pentapetalae</taxon>
        <taxon>asterids</taxon>
        <taxon>lamiids</taxon>
        <taxon>Solanales</taxon>
        <taxon>Solanaceae</taxon>
        <taxon>Solanoideae</taxon>
        <taxon>Solaneae</taxon>
        <taxon>Solanum</taxon>
    </lineage>
</organism>
<gene>
    <name evidence="4" type="ORF">MTR67_007501</name>
</gene>
<dbReference type="PROSITE" id="PS50103">
    <property type="entry name" value="ZF_C3H1"/>
    <property type="match status" value="1"/>
</dbReference>
<feature type="compositionally biased region" description="Polar residues" evidence="2">
    <location>
        <begin position="61"/>
        <end position="92"/>
    </location>
</feature>
<evidence type="ECO:0000256" key="1">
    <source>
        <dbReference type="PROSITE-ProRule" id="PRU00723"/>
    </source>
</evidence>